<gene>
    <name evidence="1" type="ORF">ACKVE0_09360</name>
</gene>
<sequence>MLVQVDDVVINTDQILFININDKNNSIKIFFSEEVYRSVSFPNYDDLNRFLGFMGREKIFA</sequence>
<dbReference type="RefSeq" id="WP_409140288.1">
    <property type="nucleotide sequence ID" value="NZ_JBJXCW010000008.1"/>
</dbReference>
<keyword evidence="2" id="KW-1185">Reference proteome</keyword>
<name>A0ABW9JTB0_9GAMM</name>
<accession>A0ABW9JTB0</accession>
<organism evidence="1 2">
    <name type="scientific">Acinetobacter albensis</name>
    <dbReference type="NCBI Taxonomy" id="1673609"/>
    <lineage>
        <taxon>Bacteria</taxon>
        <taxon>Pseudomonadati</taxon>
        <taxon>Pseudomonadota</taxon>
        <taxon>Gammaproteobacteria</taxon>
        <taxon>Moraxellales</taxon>
        <taxon>Moraxellaceae</taxon>
        <taxon>Acinetobacter</taxon>
    </lineage>
</organism>
<comment type="caution">
    <text evidence="1">The sequence shown here is derived from an EMBL/GenBank/DDBJ whole genome shotgun (WGS) entry which is preliminary data.</text>
</comment>
<evidence type="ECO:0000313" key="1">
    <source>
        <dbReference type="EMBL" id="MFN0297725.1"/>
    </source>
</evidence>
<dbReference type="EMBL" id="JBJXCW010000008">
    <property type="protein sequence ID" value="MFN0297725.1"/>
    <property type="molecule type" value="Genomic_DNA"/>
</dbReference>
<dbReference type="Proteomes" id="UP001632339">
    <property type="component" value="Unassembled WGS sequence"/>
</dbReference>
<evidence type="ECO:0008006" key="3">
    <source>
        <dbReference type="Google" id="ProtNLM"/>
    </source>
</evidence>
<proteinExistence type="predicted"/>
<protein>
    <recommendedName>
        <fullName evidence="3">KTSC domain-containing protein</fullName>
    </recommendedName>
</protein>
<reference evidence="1 2" key="1">
    <citation type="submission" date="2024-12" db="EMBL/GenBank/DDBJ databases">
        <title>C001-4G Acinetobacter sp. assembled genome.</title>
        <authorList>
            <person name="D'Arcy K."/>
            <person name="Kingdon A.D.H."/>
            <person name="Breen A."/>
            <person name="Mckeown C."/>
            <person name="Allman E."/>
            <person name="Sharma P."/>
            <person name="Mcleman A."/>
            <person name="Roberts A.P."/>
        </authorList>
    </citation>
    <scope>NUCLEOTIDE SEQUENCE [LARGE SCALE GENOMIC DNA]</scope>
    <source>
        <strain evidence="1 2">C1-4G</strain>
    </source>
</reference>
<evidence type="ECO:0000313" key="2">
    <source>
        <dbReference type="Proteomes" id="UP001632339"/>
    </source>
</evidence>